<proteinExistence type="predicted"/>
<accession>A0ABW6D0L1</accession>
<evidence type="ECO:0000313" key="2">
    <source>
        <dbReference type="Proteomes" id="UP001598114"/>
    </source>
</evidence>
<dbReference type="Proteomes" id="UP001598114">
    <property type="component" value="Unassembled WGS sequence"/>
</dbReference>
<protein>
    <recommendedName>
        <fullName evidence="3">HPF/RaiA family ribosome-associated protein</fullName>
    </recommendedName>
</protein>
<name>A0ABW6D0L1_9BACT</name>
<evidence type="ECO:0000313" key="1">
    <source>
        <dbReference type="EMBL" id="MFD3276725.1"/>
    </source>
</evidence>
<organism evidence="1 2">
    <name type="scientific">Aquirufa echingensis</name>
    <dbReference type="NCBI Taxonomy" id="3096516"/>
    <lineage>
        <taxon>Bacteria</taxon>
        <taxon>Pseudomonadati</taxon>
        <taxon>Bacteroidota</taxon>
        <taxon>Cytophagia</taxon>
        <taxon>Cytophagales</taxon>
        <taxon>Flectobacillaceae</taxon>
        <taxon>Aquirufa</taxon>
    </lineage>
</organism>
<keyword evidence="2" id="KW-1185">Reference proteome</keyword>
<dbReference type="RefSeq" id="WP_377977165.1">
    <property type="nucleotide sequence ID" value="NZ_JBBKYA010000005.1"/>
</dbReference>
<sequence>MKTQTIDDIKIQLELFRNNLVEEFEDANKRVQLKINGHFKILYLKVPDNLPAEEIEKIVPELFTKAIETIGNRIRQKLEEMQTVPH</sequence>
<comment type="caution">
    <text evidence="1">The sequence shown here is derived from an EMBL/GenBank/DDBJ whole genome shotgun (WGS) entry which is preliminary data.</text>
</comment>
<gene>
    <name evidence="1" type="ORF">SKC38_10850</name>
</gene>
<evidence type="ECO:0008006" key="3">
    <source>
        <dbReference type="Google" id="ProtNLM"/>
    </source>
</evidence>
<dbReference type="EMBL" id="JBBKYA010000005">
    <property type="protein sequence ID" value="MFD3276725.1"/>
    <property type="molecule type" value="Genomic_DNA"/>
</dbReference>
<reference evidence="1 2" key="1">
    <citation type="submission" date="2024-03" db="EMBL/GenBank/DDBJ databases">
        <title>Aquirufa genome sequencing.</title>
        <authorList>
            <person name="Pitt A."/>
            <person name="Hahn M.W."/>
        </authorList>
    </citation>
    <scope>NUCLEOTIDE SEQUENCE [LARGE SCALE GENOMIC DNA]</scope>
    <source>
        <strain evidence="1 2">PLAD-142S6K</strain>
    </source>
</reference>